<dbReference type="STRING" id="1860102.ACCAA_440039"/>
<evidence type="ECO:0000259" key="1">
    <source>
        <dbReference type="Pfam" id="PF05292"/>
    </source>
</evidence>
<dbReference type="Pfam" id="PF17408">
    <property type="entry name" value="MCD_N"/>
    <property type="match status" value="1"/>
</dbReference>
<feature type="domain" description="Malonyl-CoA decarboxylase N-terminal" evidence="2">
    <location>
        <begin position="89"/>
        <end position="176"/>
    </location>
</feature>
<dbReference type="InterPro" id="IPR042303">
    <property type="entry name" value="Malonyl_CoA_deC_C_sf"/>
</dbReference>
<dbReference type="GO" id="GO:0050080">
    <property type="term" value="F:malonyl-CoA decarboxylase activity"/>
    <property type="evidence" value="ECO:0007669"/>
    <property type="project" value="UniProtKB-EC"/>
</dbReference>
<dbReference type="Gene3D" id="1.20.140.90">
    <property type="entry name" value="Malonyl-CoA decarboxylase, oligemerization domain"/>
    <property type="match status" value="1"/>
</dbReference>
<dbReference type="InterPro" id="IPR038351">
    <property type="entry name" value="MCD_N_sf"/>
</dbReference>
<dbReference type="Proteomes" id="UP000199169">
    <property type="component" value="Unassembled WGS sequence"/>
</dbReference>
<evidence type="ECO:0000313" key="4">
    <source>
        <dbReference type="Proteomes" id="UP000199169"/>
    </source>
</evidence>
<dbReference type="PANTHER" id="PTHR28641">
    <property type="match status" value="1"/>
</dbReference>
<proteinExistence type="predicted"/>
<evidence type="ECO:0000259" key="2">
    <source>
        <dbReference type="Pfam" id="PF17408"/>
    </source>
</evidence>
<dbReference type="AlphaFoldDB" id="A0A1A8XQY4"/>
<keyword evidence="3" id="KW-0456">Lyase</keyword>
<organism evidence="3 4">
    <name type="scientific">Candidatus Accumulibacter aalborgensis</name>
    <dbReference type="NCBI Taxonomy" id="1860102"/>
    <lineage>
        <taxon>Bacteria</taxon>
        <taxon>Pseudomonadati</taxon>
        <taxon>Pseudomonadota</taxon>
        <taxon>Betaproteobacteria</taxon>
        <taxon>Candidatus Accumulibacter</taxon>
    </lineage>
</organism>
<sequence length="469" mass="53203">MVDEEENEMPAGIVVRGLRKVRTLLVESAGARTLDGKQLARIHDLLHECASGVGGEVSARRRAGRLAETYLRLDDQGRATFLRIIASEFGPDPQQVARAHADYQAAIDSEERWAAESDLRHAIRSSRLRILTQFTALPQGVKFLVDLRADLLRFVDQDPALRSLDQEVELRLAAWFDVGFLELQRITWSSPAKLLEKLIEYEAVHEIRSWSDLKNRLDSDRRCYAFFHPRMPMEPLIFVEVALTDKLADNVQTLLDEHAPVFDAQRASTAIFYSISNTQPGLRGVSFGNFLLKRVVDDLKRDYPRLVNFATLSPLPTFRRWAEKNPDAWQKAFGEADLERIKRHLAPAQTTMANAAGLVQLLADDRWVDDERLARALQHGLRRLAARYLLATDKSGRPYDPVARFHLGNGARIERLNYLADTSPRGRRQSFGLMVNYLYDPDTIEENVEAFSRGSEFAAAAAIRRSARD</sequence>
<dbReference type="InterPro" id="IPR007956">
    <property type="entry name" value="Malonyl_CoA_deC_C"/>
</dbReference>
<dbReference type="GO" id="GO:0006633">
    <property type="term" value="P:fatty acid biosynthetic process"/>
    <property type="evidence" value="ECO:0007669"/>
    <property type="project" value="InterPro"/>
</dbReference>
<dbReference type="EC" id="4.1.1.9" evidence="3"/>
<dbReference type="PANTHER" id="PTHR28641:SF1">
    <property type="entry name" value="MALONYL-COA DECARBOXYLASE, MITOCHONDRIAL"/>
    <property type="match status" value="1"/>
</dbReference>
<gene>
    <name evidence="3" type="ORF">ACCAA_440039</name>
</gene>
<protein>
    <submittedName>
        <fullName evidence="3">Malonyl-CoA decarboxylase</fullName>
        <ecNumber evidence="3">4.1.1.9</ecNumber>
    </submittedName>
</protein>
<dbReference type="InterPro" id="IPR038917">
    <property type="entry name" value="Malonyl_CoA_deC"/>
</dbReference>
<keyword evidence="4" id="KW-1185">Reference proteome</keyword>
<dbReference type="Gene3D" id="3.40.630.150">
    <property type="entry name" value="Malonyl-CoA decarboxylase, catalytic domain"/>
    <property type="match status" value="1"/>
</dbReference>
<dbReference type="InterPro" id="IPR035372">
    <property type="entry name" value="MCD_N"/>
</dbReference>
<name>A0A1A8XQY4_9PROT</name>
<dbReference type="EMBL" id="FLQX01000121">
    <property type="protein sequence ID" value="SBT07535.1"/>
    <property type="molecule type" value="Genomic_DNA"/>
</dbReference>
<accession>A0A1A8XQY4</accession>
<dbReference type="Pfam" id="PF05292">
    <property type="entry name" value="MCD"/>
    <property type="match status" value="1"/>
</dbReference>
<reference evidence="3 4" key="1">
    <citation type="submission" date="2016-06" db="EMBL/GenBank/DDBJ databases">
        <authorList>
            <person name="Kjaerup R.B."/>
            <person name="Dalgaard T.S."/>
            <person name="Juul-Madsen H.R."/>
        </authorList>
    </citation>
    <scope>NUCLEOTIDE SEQUENCE [LARGE SCALE GENOMIC DNA]</scope>
    <source>
        <strain evidence="3">3</strain>
    </source>
</reference>
<feature type="domain" description="Malonyl-CoA decarboxylase C-terminal" evidence="1">
    <location>
        <begin position="179"/>
        <end position="440"/>
    </location>
</feature>
<evidence type="ECO:0000313" key="3">
    <source>
        <dbReference type="EMBL" id="SBT07535.1"/>
    </source>
</evidence>